<name>A0A378L0D9_9GAMM</name>
<gene>
    <name evidence="3" type="primary">sidB_1</name>
    <name evidence="3" type="ORF">Lqua_1615</name>
    <name evidence="4" type="ORF">NCTC12376_03094</name>
</gene>
<evidence type="ECO:0000259" key="2">
    <source>
        <dbReference type="Pfam" id="PF12146"/>
    </source>
</evidence>
<keyword evidence="5" id="KW-1185">Reference proteome</keyword>
<keyword evidence="1" id="KW-0812">Transmembrane</keyword>
<dbReference type="PROSITE" id="PS51257">
    <property type="entry name" value="PROKAR_LIPOPROTEIN"/>
    <property type="match status" value="1"/>
</dbReference>
<evidence type="ECO:0000313" key="6">
    <source>
        <dbReference type="Proteomes" id="UP000254230"/>
    </source>
</evidence>
<dbReference type="Gene3D" id="3.40.50.1820">
    <property type="entry name" value="alpha/beta hydrolase"/>
    <property type="match status" value="1"/>
</dbReference>
<dbReference type="InterPro" id="IPR029058">
    <property type="entry name" value="AB_hydrolase_fold"/>
</dbReference>
<dbReference type="Proteomes" id="UP000054639">
    <property type="component" value="Unassembled WGS sequence"/>
</dbReference>
<dbReference type="AlphaFoldDB" id="A0A378L0D9"/>
<reference evidence="4 6" key="2">
    <citation type="submission" date="2018-06" db="EMBL/GenBank/DDBJ databases">
        <authorList>
            <consortium name="Pathogen Informatics"/>
            <person name="Doyle S."/>
        </authorList>
    </citation>
    <scope>NUCLEOTIDE SEQUENCE [LARGE SCALE GENOMIC DNA]</scope>
    <source>
        <strain evidence="4 6">NCTC12376</strain>
    </source>
</reference>
<protein>
    <submittedName>
        <fullName evidence="4">Bem46 protein</fullName>
    </submittedName>
    <submittedName>
        <fullName evidence="3">Substrate of the Dot/Icm system</fullName>
    </submittedName>
</protein>
<keyword evidence="1" id="KW-1133">Transmembrane helix</keyword>
<keyword evidence="1" id="KW-0472">Membrane</keyword>
<dbReference type="STRING" id="45072.Lqua_1615"/>
<dbReference type="Proteomes" id="UP000254230">
    <property type="component" value="Unassembled WGS sequence"/>
</dbReference>
<evidence type="ECO:0000313" key="3">
    <source>
        <dbReference type="EMBL" id="KTD49163.1"/>
    </source>
</evidence>
<dbReference type="PANTHER" id="PTHR12277">
    <property type="entry name" value="ALPHA/BETA HYDROLASE DOMAIN-CONTAINING PROTEIN"/>
    <property type="match status" value="1"/>
</dbReference>
<dbReference type="RefSeq" id="WP_058473795.1">
    <property type="nucleotide sequence ID" value="NZ_CAAAIL010000031.1"/>
</dbReference>
<evidence type="ECO:0000313" key="5">
    <source>
        <dbReference type="Proteomes" id="UP000054639"/>
    </source>
</evidence>
<reference evidence="3 5" key="1">
    <citation type="submission" date="2015-11" db="EMBL/GenBank/DDBJ databases">
        <title>Genomic analysis of 38 Legionella species identifies large and diverse effector repertoires.</title>
        <authorList>
            <person name="Burstein D."/>
            <person name="Amaro F."/>
            <person name="Zusman T."/>
            <person name="Lifshitz Z."/>
            <person name="Cohen O."/>
            <person name="Gilbert J.A."/>
            <person name="Pupko T."/>
            <person name="Shuman H.A."/>
            <person name="Segal G."/>
        </authorList>
    </citation>
    <scope>NUCLEOTIDE SEQUENCE [LARGE SCALE GENOMIC DNA]</scope>
    <source>
        <strain evidence="3 5">ATCC 49507</strain>
    </source>
</reference>
<organism evidence="4 6">
    <name type="scientific">Legionella quateirensis</name>
    <dbReference type="NCBI Taxonomy" id="45072"/>
    <lineage>
        <taxon>Bacteria</taxon>
        <taxon>Pseudomonadati</taxon>
        <taxon>Pseudomonadota</taxon>
        <taxon>Gammaproteobacteria</taxon>
        <taxon>Legionellales</taxon>
        <taxon>Legionellaceae</taxon>
        <taxon>Legionella</taxon>
    </lineage>
</organism>
<evidence type="ECO:0000256" key="1">
    <source>
        <dbReference type="SAM" id="Phobius"/>
    </source>
</evidence>
<accession>A0A378L0D9</accession>
<dbReference type="Pfam" id="PF12146">
    <property type="entry name" value="Hydrolase_4"/>
    <property type="match status" value="1"/>
</dbReference>
<feature type="domain" description="Serine aminopeptidase S33" evidence="2">
    <location>
        <begin position="69"/>
        <end position="175"/>
    </location>
</feature>
<dbReference type="SUPFAM" id="SSF53474">
    <property type="entry name" value="alpha/beta-Hydrolases"/>
    <property type="match status" value="1"/>
</dbReference>
<feature type="transmembrane region" description="Helical" evidence="1">
    <location>
        <begin position="6"/>
        <end position="23"/>
    </location>
</feature>
<dbReference type="PANTHER" id="PTHR12277:SF81">
    <property type="entry name" value="PROTEIN ABHD13"/>
    <property type="match status" value="1"/>
</dbReference>
<evidence type="ECO:0000313" key="4">
    <source>
        <dbReference type="EMBL" id="STY19257.1"/>
    </source>
</evidence>
<dbReference type="InterPro" id="IPR022742">
    <property type="entry name" value="Hydrolase_4"/>
</dbReference>
<proteinExistence type="predicted"/>
<dbReference type="OrthoDB" id="9798884at2"/>
<dbReference type="EMBL" id="LNYR01000021">
    <property type="protein sequence ID" value="KTD49163.1"/>
    <property type="molecule type" value="Genomic_DNA"/>
</dbReference>
<dbReference type="EMBL" id="UGOW01000001">
    <property type="protein sequence ID" value="STY19257.1"/>
    <property type="molecule type" value="Genomic_DNA"/>
</dbReference>
<sequence>MVKQILLIAGIIFGCVLLLMYVFQRNLIYFPDRHIPNLQKFHAQDMVVVTIHTADNLKLKSWYKPANKNQPTILYLHGNAGHIGYRMPLARQFLDSGIGLLLLEYRGYGGNIGSPTEQGFYKDGEAAVQYLLKQGIAPQKIVLFGESLGTGVATKLANQHQFCAIILQSPFTSLVQLSRYHYPWLFISPWDKYNSLKCIATINAPLLVLHGTKDQIVPYSEGLQLFNEALEPKEMQTIQGYDHNNLWSSPGFSKEIIHFIHEYCHQNLE</sequence>